<evidence type="ECO:0000313" key="3">
    <source>
        <dbReference type="EMBL" id="RXN37543.1"/>
    </source>
</evidence>
<dbReference type="AlphaFoldDB" id="A0A498MJ43"/>
<sequence length="923" mass="104349">MEETIDLTVEHTEEELEALYGNIFSGACHENSRNILDAFYKHRNVDDFLRNDNLHIPFFPTTVQYAKDNLNYDYDFDGIVIELKDLTAIKADLHYLLVAKVVGQTLQNHWHSLKKHINLNNYNAPAISALTHTYGHTLSFVDGGYLLNMSCISAELKNPHPVFQTETAARANAAQIINAVLGVFAQKLRAVPPEDMKRPTIIKANLNDLKRMNILRADKNFVLQLLMQSVQEVDRDSTHKIVLFLSKFGHKDESTLEISTMVHRKGVLSISCHAACTISPKDPRTDLIWSRYGLQEVVGHRGTLYPVIGMPEAANFQSNLDRHPLTIDYLLNNVFDGPVKYSRINFIQLYANTPHIYGPTARHPVSRVIATCGVHNPQHARKILQKAKAYIDHMDDLARKTICRVQARIEAVFLLKTHFPLRMDPQDFFKPAAIHHLLEEIPILLPFKDNEHQLGLRHILQPVASHLTSTLYTLLSEAKGRGGFNSSWTAFQAELALEELFFGKPHCPQSRPYAISLGTNCTDSNSLTRQRGFLGLSPIGSASVGESPPPLQTWIKDPNQRLRVERIFAFTDTLDANPSVIGDALVRLLLSDLHERNDRISVDLLRQVEPPLLAKIVGCRTTQDLCKDLAERKGFGYPHTFERALELTRSVGHDIVECLQLGLSGVKYFPAITFWDEQKNAKARWNKKTYIELYGPTDQPSAAAQAAALLGDVLSNMEKKGLCYCRTLQRYKENGMPWLELSIIRLPKNLDSDMALTALTFISAIGLIQNGDYVSFPVLANLADDLPISQLEMQKLRILSPLLLLKTPKINRLHETVPHKIEVPQPQIGRPAPAAPRKRSPSPELSDPEQQEELEEQVIERVVPRTVPANIATRWTDEEVQLLTTNPQMTHHDAYQAYLTRCKELCRPARTFAAFKRKRQRVP</sequence>
<accession>A0A498MJ43</accession>
<gene>
    <name evidence="3" type="ORF">ROHU_001960</name>
    <name evidence="2" type="ORF">ROHU_007560</name>
</gene>
<comment type="caution">
    <text evidence="2">The sequence shown here is derived from an EMBL/GenBank/DDBJ whole genome shotgun (WGS) entry which is preliminary data.</text>
</comment>
<dbReference type="STRING" id="84645.A0A498MJ43"/>
<organism evidence="2 4">
    <name type="scientific">Labeo rohita</name>
    <name type="common">Indian major carp</name>
    <name type="synonym">Cyprinus rohita</name>
    <dbReference type="NCBI Taxonomy" id="84645"/>
    <lineage>
        <taxon>Eukaryota</taxon>
        <taxon>Metazoa</taxon>
        <taxon>Chordata</taxon>
        <taxon>Craniata</taxon>
        <taxon>Vertebrata</taxon>
        <taxon>Euteleostomi</taxon>
        <taxon>Actinopterygii</taxon>
        <taxon>Neopterygii</taxon>
        <taxon>Teleostei</taxon>
        <taxon>Ostariophysi</taxon>
        <taxon>Cypriniformes</taxon>
        <taxon>Cyprinidae</taxon>
        <taxon>Labeoninae</taxon>
        <taxon>Labeonini</taxon>
        <taxon>Labeo</taxon>
    </lineage>
</organism>
<keyword evidence="4" id="KW-1185">Reference proteome</keyword>
<dbReference type="EMBL" id="QBIY01012693">
    <property type="protein sequence ID" value="RXN18886.1"/>
    <property type="molecule type" value="Genomic_DNA"/>
</dbReference>
<reference evidence="2 4" key="1">
    <citation type="submission" date="2018-03" db="EMBL/GenBank/DDBJ databases">
        <title>Draft genome sequence of Rohu Carp (Labeo rohita).</title>
        <authorList>
            <person name="Das P."/>
            <person name="Kushwaha B."/>
            <person name="Joshi C.G."/>
            <person name="Kumar D."/>
            <person name="Nagpure N.S."/>
            <person name="Sahoo L."/>
            <person name="Das S.P."/>
            <person name="Bit A."/>
            <person name="Patnaik S."/>
            <person name="Meher P.K."/>
            <person name="Jayasankar P."/>
            <person name="Koringa P.G."/>
            <person name="Patel N.V."/>
            <person name="Hinsu A.T."/>
            <person name="Kumar R."/>
            <person name="Pandey M."/>
            <person name="Agarwal S."/>
            <person name="Srivastava S."/>
            <person name="Singh M."/>
            <person name="Iquebal M.A."/>
            <person name="Jaiswal S."/>
            <person name="Angadi U.B."/>
            <person name="Kumar N."/>
            <person name="Raza M."/>
            <person name="Shah T.M."/>
            <person name="Rai A."/>
            <person name="Jena J.K."/>
        </authorList>
    </citation>
    <scope>NUCLEOTIDE SEQUENCE [LARGE SCALE GENOMIC DNA]</scope>
    <source>
        <strain evidence="2">DASCIFA01</strain>
        <tissue evidence="2">Testis</tissue>
    </source>
</reference>
<evidence type="ECO:0000313" key="4">
    <source>
        <dbReference type="Proteomes" id="UP000290572"/>
    </source>
</evidence>
<name>A0A498MJ43_LABRO</name>
<feature type="region of interest" description="Disordered" evidence="1">
    <location>
        <begin position="816"/>
        <end position="854"/>
    </location>
</feature>
<proteinExistence type="predicted"/>
<dbReference type="Proteomes" id="UP000290572">
    <property type="component" value="Unassembled WGS sequence"/>
</dbReference>
<dbReference type="EMBL" id="QBIY01005724">
    <property type="protein sequence ID" value="RXN37543.1"/>
    <property type="molecule type" value="Genomic_DNA"/>
</dbReference>
<evidence type="ECO:0000256" key="1">
    <source>
        <dbReference type="SAM" id="MobiDB-lite"/>
    </source>
</evidence>
<protein>
    <submittedName>
        <fullName evidence="2">Uncharacterized protein</fullName>
    </submittedName>
</protein>
<evidence type="ECO:0000313" key="2">
    <source>
        <dbReference type="EMBL" id="RXN18886.1"/>
    </source>
</evidence>